<keyword evidence="2" id="KW-1185">Reference proteome</keyword>
<dbReference type="Gramene" id="ONK64494">
    <property type="protein sequence ID" value="ONK64494"/>
    <property type="gene ID" value="A4U43_C07F26660"/>
</dbReference>
<dbReference type="OMA" id="DENQGIT"/>
<accession>A0A5P1EF79</accession>
<dbReference type="Gene3D" id="3.40.50.150">
    <property type="entry name" value="Vaccinia Virus protein VP39"/>
    <property type="match status" value="1"/>
</dbReference>
<dbReference type="PANTHER" id="PTHR11265">
    <property type="entry name" value="S-ADENOSYL-METHYLTRANSFERASE MRAW"/>
    <property type="match status" value="1"/>
</dbReference>
<dbReference type="AlphaFoldDB" id="A0A5P1EF79"/>
<dbReference type="PANTHER" id="PTHR11265:SF0">
    <property type="entry name" value="12S RRNA N4-METHYLCYTIDINE METHYLTRANSFERASE"/>
    <property type="match status" value="1"/>
</dbReference>
<dbReference type="EMBL" id="CM007387">
    <property type="protein sequence ID" value="ONK64494.1"/>
    <property type="molecule type" value="Genomic_DNA"/>
</dbReference>
<proteinExistence type="predicted"/>
<organism evidence="1 2">
    <name type="scientific">Asparagus officinalis</name>
    <name type="common">Garden asparagus</name>
    <dbReference type="NCBI Taxonomy" id="4686"/>
    <lineage>
        <taxon>Eukaryota</taxon>
        <taxon>Viridiplantae</taxon>
        <taxon>Streptophyta</taxon>
        <taxon>Embryophyta</taxon>
        <taxon>Tracheophyta</taxon>
        <taxon>Spermatophyta</taxon>
        <taxon>Magnoliopsida</taxon>
        <taxon>Liliopsida</taxon>
        <taxon>Asparagales</taxon>
        <taxon>Asparagaceae</taxon>
        <taxon>Asparagoideae</taxon>
        <taxon>Asparagus</taxon>
    </lineage>
</organism>
<reference evidence="2" key="1">
    <citation type="journal article" date="2017" name="Nat. Commun.">
        <title>The asparagus genome sheds light on the origin and evolution of a young Y chromosome.</title>
        <authorList>
            <person name="Harkess A."/>
            <person name="Zhou J."/>
            <person name="Xu C."/>
            <person name="Bowers J.E."/>
            <person name="Van der Hulst R."/>
            <person name="Ayyampalayam S."/>
            <person name="Mercati F."/>
            <person name="Riccardi P."/>
            <person name="McKain M.R."/>
            <person name="Kakrana A."/>
            <person name="Tang H."/>
            <person name="Ray J."/>
            <person name="Groenendijk J."/>
            <person name="Arikit S."/>
            <person name="Mathioni S.M."/>
            <person name="Nakano M."/>
            <person name="Shan H."/>
            <person name="Telgmann-Rauber A."/>
            <person name="Kanno A."/>
            <person name="Yue Z."/>
            <person name="Chen H."/>
            <person name="Li W."/>
            <person name="Chen Y."/>
            <person name="Xu X."/>
            <person name="Zhang Y."/>
            <person name="Luo S."/>
            <person name="Chen H."/>
            <person name="Gao J."/>
            <person name="Mao Z."/>
            <person name="Pires J.C."/>
            <person name="Luo M."/>
            <person name="Kudrna D."/>
            <person name="Wing R.A."/>
            <person name="Meyers B.C."/>
            <person name="Yi K."/>
            <person name="Kong H."/>
            <person name="Lavrijsen P."/>
            <person name="Sunseri F."/>
            <person name="Falavigna A."/>
            <person name="Ye Y."/>
            <person name="Leebens-Mack J.H."/>
            <person name="Chen G."/>
        </authorList>
    </citation>
    <scope>NUCLEOTIDE SEQUENCE [LARGE SCALE GENOMIC DNA]</scope>
    <source>
        <strain evidence="2">cv. DH0086</strain>
    </source>
</reference>
<protein>
    <submittedName>
        <fullName evidence="1">Uncharacterized protein</fullName>
    </submittedName>
</protein>
<dbReference type="InterPro" id="IPR002903">
    <property type="entry name" value="RsmH"/>
</dbReference>
<evidence type="ECO:0000313" key="1">
    <source>
        <dbReference type="EMBL" id="ONK64494.1"/>
    </source>
</evidence>
<name>A0A5P1EF79_ASPOF</name>
<gene>
    <name evidence="1" type="ORF">A4U43_C07F26660</name>
</gene>
<dbReference type="Proteomes" id="UP000243459">
    <property type="component" value="Chromosome 7"/>
</dbReference>
<dbReference type="GO" id="GO:0070475">
    <property type="term" value="P:rRNA base methylation"/>
    <property type="evidence" value="ECO:0007669"/>
    <property type="project" value="TreeGrafter"/>
</dbReference>
<evidence type="ECO:0000313" key="2">
    <source>
        <dbReference type="Proteomes" id="UP000243459"/>
    </source>
</evidence>
<dbReference type="InterPro" id="IPR029063">
    <property type="entry name" value="SAM-dependent_MTases_sf"/>
</dbReference>
<sequence length="90" mass="9978">MHRELEVYVGLDVDPVAHEKDRARIEELLKGSEGLKAYAHLRNFRYVKSVLGGIDEDLLNEGVDGVLMDLGMSSMQGGSEDLVHVVEDPN</sequence>
<dbReference type="GO" id="GO:0071424">
    <property type="term" value="F:rRNA (cytosine-N4-)-methyltransferase activity"/>
    <property type="evidence" value="ECO:0007669"/>
    <property type="project" value="TreeGrafter"/>
</dbReference>